<dbReference type="InterPro" id="IPR001790">
    <property type="entry name" value="Ribosomal_uL10"/>
</dbReference>
<evidence type="ECO:0000256" key="7">
    <source>
        <dbReference type="SAM" id="MobiDB-lite"/>
    </source>
</evidence>
<evidence type="ECO:0000256" key="3">
    <source>
        <dbReference type="ARBA" id="ARBA00011117"/>
    </source>
</evidence>
<comment type="subcellular location">
    <subcellularLocation>
        <location evidence="6">Cytoplasm</location>
    </subcellularLocation>
    <subcellularLocation>
        <location evidence="6">Nucleus</location>
        <location evidence="6">Nucleolus</location>
    </subcellularLocation>
</comment>
<dbReference type="FunFam" id="3.30.70.1730:FF:000005">
    <property type="entry name" value="Ribosome assembly factor mrt4"/>
    <property type="match status" value="1"/>
</dbReference>
<dbReference type="GO" id="GO:0030687">
    <property type="term" value="C:preribosome, large subunit precursor"/>
    <property type="evidence" value="ECO:0007669"/>
    <property type="project" value="TreeGrafter"/>
</dbReference>
<dbReference type="EMBL" id="JAHLQT010024908">
    <property type="protein sequence ID" value="KAG7164891.1"/>
    <property type="molecule type" value="Genomic_DNA"/>
</dbReference>
<evidence type="ECO:0000256" key="5">
    <source>
        <dbReference type="ARBA" id="ARBA00023242"/>
    </source>
</evidence>
<organism evidence="9 10">
    <name type="scientific">Homarus americanus</name>
    <name type="common">American lobster</name>
    <dbReference type="NCBI Taxonomy" id="6706"/>
    <lineage>
        <taxon>Eukaryota</taxon>
        <taxon>Metazoa</taxon>
        <taxon>Ecdysozoa</taxon>
        <taxon>Arthropoda</taxon>
        <taxon>Crustacea</taxon>
        <taxon>Multicrustacea</taxon>
        <taxon>Malacostraca</taxon>
        <taxon>Eumalacostraca</taxon>
        <taxon>Eucarida</taxon>
        <taxon>Decapoda</taxon>
        <taxon>Pleocyemata</taxon>
        <taxon>Astacidea</taxon>
        <taxon>Nephropoidea</taxon>
        <taxon>Nephropidae</taxon>
        <taxon>Homarus</taxon>
    </lineage>
</organism>
<dbReference type="CDD" id="cd05796">
    <property type="entry name" value="Ribosomal_P0_like"/>
    <property type="match status" value="1"/>
</dbReference>
<accession>A0A8J5JYL7</accession>
<evidence type="ECO:0000256" key="2">
    <source>
        <dbReference type="ARBA" id="ARBA00008889"/>
    </source>
</evidence>
<dbReference type="InterPro" id="IPR033867">
    <property type="entry name" value="Mrt4"/>
</dbReference>
<dbReference type="InterPro" id="IPR040637">
    <property type="entry name" value="Ribosomal_uL10-like_insert"/>
</dbReference>
<dbReference type="FunFam" id="3.90.105.20:FF:000003">
    <property type="entry name" value="Ribosome assembly factor mrt4"/>
    <property type="match status" value="1"/>
</dbReference>
<keyword evidence="4 6" id="KW-0963">Cytoplasm</keyword>
<dbReference type="GO" id="GO:0000956">
    <property type="term" value="P:nuclear-transcribed mRNA catabolic process"/>
    <property type="evidence" value="ECO:0007669"/>
    <property type="project" value="TreeGrafter"/>
</dbReference>
<comment type="similarity">
    <text evidence="2 6">Belongs to the universal ribosomal protein uL10 family.</text>
</comment>
<sequence>MPKSKRDKKISLTRTKKKGLEFKQNLVEEIRSCIASYARIFVFSADHVKTNKLKDMRLEWGHSRFFLGKNKVMALALGRTPEEEIYDNLHKVSQKLVGQRGLLFTNSSEEEVLDYFENKRYPVHPHAGDLAGETVELKQGLLEQFSHSLEPHLRKLGLPTRLQRGIPELLRDHTVCVKGKPLTPAQASILKLLGKEMSFFHLGMQWCWRRLDGSFEKLLTRSDQSNTAREEASEEENAEMKSEDDSESEEENK</sequence>
<dbReference type="Proteomes" id="UP000747542">
    <property type="component" value="Unassembled WGS sequence"/>
</dbReference>
<keyword evidence="6" id="KW-0690">Ribosome biogenesis</keyword>
<evidence type="ECO:0000259" key="8">
    <source>
        <dbReference type="Pfam" id="PF17777"/>
    </source>
</evidence>
<keyword evidence="10" id="KW-1185">Reference proteome</keyword>
<evidence type="ECO:0000256" key="4">
    <source>
        <dbReference type="ARBA" id="ARBA00022490"/>
    </source>
</evidence>
<dbReference type="PANTHER" id="PTHR45841">
    <property type="entry name" value="MRNA TURNOVER PROTEIN 4 MRTO4"/>
    <property type="match status" value="1"/>
</dbReference>
<dbReference type="InterPro" id="IPR051742">
    <property type="entry name" value="Ribosome_Assembly_uL10"/>
</dbReference>
<dbReference type="PANTHER" id="PTHR45841:SF1">
    <property type="entry name" value="MRNA TURNOVER PROTEIN 4 HOMOLOG"/>
    <property type="match status" value="1"/>
</dbReference>
<dbReference type="GO" id="GO:0003723">
    <property type="term" value="F:RNA binding"/>
    <property type="evidence" value="ECO:0007669"/>
    <property type="project" value="TreeGrafter"/>
</dbReference>
<gene>
    <name evidence="9" type="primary">MRTO4-L</name>
    <name evidence="9" type="ORF">Hamer_G017293</name>
</gene>
<dbReference type="Pfam" id="PF17777">
    <property type="entry name" value="RL10P_insert"/>
    <property type="match status" value="1"/>
</dbReference>
<protein>
    <recommendedName>
        <fullName evidence="6">Ribosome assembly factor mrt4</fullName>
    </recommendedName>
</protein>
<keyword evidence="5 6" id="KW-0539">Nucleus</keyword>
<evidence type="ECO:0000256" key="1">
    <source>
        <dbReference type="ARBA" id="ARBA00004046"/>
    </source>
</evidence>
<dbReference type="GO" id="GO:0006364">
    <property type="term" value="P:rRNA processing"/>
    <property type="evidence" value="ECO:0007669"/>
    <property type="project" value="TreeGrafter"/>
</dbReference>
<feature type="region of interest" description="Disordered" evidence="7">
    <location>
        <begin position="220"/>
        <end position="253"/>
    </location>
</feature>
<comment type="function">
    <text evidence="1 6">Component of the ribosome assembly machinery. Nuclear paralog of the ribosomal protein P0, it binds pre-60S subunits at an early stage of assembly in the nucleolus, and is replaced by P0 in cytoplasmic pre-60S subunits and mature 80S ribosomes.</text>
</comment>
<dbReference type="OrthoDB" id="10262308at2759"/>
<dbReference type="Pfam" id="PF00466">
    <property type="entry name" value="Ribosomal_L10"/>
    <property type="match status" value="1"/>
</dbReference>
<dbReference type="GO" id="GO:0005730">
    <property type="term" value="C:nucleolus"/>
    <property type="evidence" value="ECO:0007669"/>
    <property type="project" value="UniProtKB-SubCell"/>
</dbReference>
<reference evidence="9" key="1">
    <citation type="journal article" date="2021" name="Sci. Adv.">
        <title>The American lobster genome reveals insights on longevity, neural, and immune adaptations.</title>
        <authorList>
            <person name="Polinski J.M."/>
            <person name="Zimin A.V."/>
            <person name="Clark K.F."/>
            <person name="Kohn A.B."/>
            <person name="Sadowski N."/>
            <person name="Timp W."/>
            <person name="Ptitsyn A."/>
            <person name="Khanna P."/>
            <person name="Romanova D.Y."/>
            <person name="Williams P."/>
            <person name="Greenwood S.J."/>
            <person name="Moroz L.L."/>
            <person name="Walt D.R."/>
            <person name="Bodnar A.G."/>
        </authorList>
    </citation>
    <scope>NUCLEOTIDE SEQUENCE</scope>
    <source>
        <strain evidence="9">GMGI-L3</strain>
    </source>
</reference>
<feature type="compositionally biased region" description="Acidic residues" evidence="7">
    <location>
        <begin position="244"/>
        <end position="253"/>
    </location>
</feature>
<dbReference type="GO" id="GO:0005737">
    <property type="term" value="C:cytoplasm"/>
    <property type="evidence" value="ECO:0007669"/>
    <property type="project" value="UniProtKB-SubCell"/>
</dbReference>
<evidence type="ECO:0000313" key="10">
    <source>
        <dbReference type="Proteomes" id="UP000747542"/>
    </source>
</evidence>
<dbReference type="GO" id="GO:0000027">
    <property type="term" value="P:ribosomal large subunit assembly"/>
    <property type="evidence" value="ECO:0007669"/>
    <property type="project" value="InterPro"/>
</dbReference>
<comment type="caution">
    <text evidence="9">The sequence shown here is derived from an EMBL/GenBank/DDBJ whole genome shotgun (WGS) entry which is preliminary data.</text>
</comment>
<evidence type="ECO:0000256" key="6">
    <source>
        <dbReference type="RuleBase" id="RU364039"/>
    </source>
</evidence>
<name>A0A8J5JYL7_HOMAM</name>
<dbReference type="AlphaFoldDB" id="A0A8J5JYL7"/>
<comment type="subunit">
    <text evidence="3 6">Associates with the pre-60S ribosomal particle.</text>
</comment>
<feature type="domain" description="Large ribosomal subunit protein uL10-like insertion" evidence="8">
    <location>
        <begin position="127"/>
        <end position="194"/>
    </location>
</feature>
<proteinExistence type="inferred from homology"/>
<evidence type="ECO:0000313" key="9">
    <source>
        <dbReference type="EMBL" id="KAG7164891.1"/>
    </source>
</evidence>